<name>A0A7J8AMF1_MYOMY</name>
<reference evidence="1 2" key="1">
    <citation type="journal article" date="2020" name="Nature">
        <title>Six reference-quality genomes reveal evolution of bat adaptations.</title>
        <authorList>
            <person name="Jebb D."/>
            <person name="Huang Z."/>
            <person name="Pippel M."/>
            <person name="Hughes G.M."/>
            <person name="Lavrichenko K."/>
            <person name="Devanna P."/>
            <person name="Winkler S."/>
            <person name="Jermiin L.S."/>
            <person name="Skirmuntt E.C."/>
            <person name="Katzourakis A."/>
            <person name="Burkitt-Gray L."/>
            <person name="Ray D.A."/>
            <person name="Sullivan K.A.M."/>
            <person name="Roscito J.G."/>
            <person name="Kirilenko B.M."/>
            <person name="Davalos L.M."/>
            <person name="Corthals A.P."/>
            <person name="Power M.L."/>
            <person name="Jones G."/>
            <person name="Ransome R.D."/>
            <person name="Dechmann D.K.N."/>
            <person name="Locatelli A.G."/>
            <person name="Puechmaille S.J."/>
            <person name="Fedrigo O."/>
            <person name="Jarvis E.D."/>
            <person name="Hiller M."/>
            <person name="Vernes S.C."/>
            <person name="Myers E.W."/>
            <person name="Teeling E.C."/>
        </authorList>
    </citation>
    <scope>NUCLEOTIDE SEQUENCE [LARGE SCALE GENOMIC DNA]</scope>
    <source>
        <strain evidence="1">MMyoMyo1</strain>
        <tissue evidence="1">Flight muscle</tissue>
    </source>
</reference>
<organism evidence="1 2">
    <name type="scientific">Myotis myotis</name>
    <name type="common">Greater mouse-eared bat</name>
    <name type="synonym">Vespertilio myotis</name>
    <dbReference type="NCBI Taxonomy" id="51298"/>
    <lineage>
        <taxon>Eukaryota</taxon>
        <taxon>Metazoa</taxon>
        <taxon>Chordata</taxon>
        <taxon>Craniata</taxon>
        <taxon>Vertebrata</taxon>
        <taxon>Euteleostomi</taxon>
        <taxon>Mammalia</taxon>
        <taxon>Eutheria</taxon>
        <taxon>Laurasiatheria</taxon>
        <taxon>Chiroptera</taxon>
        <taxon>Yangochiroptera</taxon>
        <taxon>Vespertilionidae</taxon>
        <taxon>Myotis</taxon>
    </lineage>
</organism>
<protein>
    <submittedName>
        <fullName evidence="1">Uncharacterized protein</fullName>
    </submittedName>
</protein>
<dbReference type="EMBL" id="JABWUV010000001">
    <property type="protein sequence ID" value="KAF6387614.1"/>
    <property type="molecule type" value="Genomic_DNA"/>
</dbReference>
<keyword evidence="2" id="KW-1185">Reference proteome</keyword>
<evidence type="ECO:0000313" key="1">
    <source>
        <dbReference type="EMBL" id="KAF6387614.1"/>
    </source>
</evidence>
<dbReference type="Proteomes" id="UP000527355">
    <property type="component" value="Unassembled WGS sequence"/>
</dbReference>
<accession>A0A7J8AMF1</accession>
<dbReference type="AlphaFoldDB" id="A0A7J8AMF1"/>
<comment type="caution">
    <text evidence="1">The sequence shown here is derived from an EMBL/GenBank/DDBJ whole genome shotgun (WGS) entry which is preliminary data.</text>
</comment>
<gene>
    <name evidence="1" type="ORF">mMyoMyo1_008088</name>
</gene>
<evidence type="ECO:0000313" key="2">
    <source>
        <dbReference type="Proteomes" id="UP000527355"/>
    </source>
</evidence>
<sequence>MLIEGASLLPPIPPPFFSNMWTFSLERTKIQAVVTHIWHDSVCPSVTFSCLYCNFKFASELGLARASYVTFPANLVLRIASPVCPPLTSQLADRYPCSSCPLRLQCSPWPLLLSHTPLSNARAEAENLGSESFPSESHRVTRNSKHICETGNNSKTACKQRACIKTKPRVRKFNGIHHKSGLFSKSAGTVR</sequence>
<proteinExistence type="predicted"/>